<comment type="subcellular location">
    <subcellularLocation>
        <location evidence="1">Membrane</location>
        <topology evidence="1">Multi-pass membrane protein</topology>
    </subcellularLocation>
</comment>
<feature type="transmembrane region" description="Helical" evidence="6">
    <location>
        <begin position="202"/>
        <end position="223"/>
    </location>
</feature>
<evidence type="ECO:0000313" key="7">
    <source>
        <dbReference type="EMBL" id="KNE68696.1"/>
    </source>
</evidence>
<evidence type="ECO:0000256" key="2">
    <source>
        <dbReference type="ARBA" id="ARBA00022692"/>
    </source>
</evidence>
<feature type="transmembrane region" description="Helical" evidence="6">
    <location>
        <begin position="146"/>
        <end position="167"/>
    </location>
</feature>
<dbReference type="eggNOG" id="ENOG502QVX4">
    <property type="taxonomic scope" value="Eukaryota"/>
</dbReference>
<dbReference type="OrthoDB" id="10012223at2759"/>
<keyword evidence="3 6" id="KW-1133">Transmembrane helix</keyword>
<protein>
    <submittedName>
        <fullName evidence="7">Uncharacterized protein</fullName>
    </submittedName>
</protein>
<evidence type="ECO:0000256" key="1">
    <source>
        <dbReference type="ARBA" id="ARBA00004141"/>
    </source>
</evidence>
<accession>A0A0L0T1R4</accession>
<evidence type="ECO:0000256" key="6">
    <source>
        <dbReference type="SAM" id="Phobius"/>
    </source>
</evidence>
<dbReference type="EMBL" id="GG745358">
    <property type="protein sequence ID" value="KNE68696.1"/>
    <property type="molecule type" value="Genomic_DNA"/>
</dbReference>
<name>A0A0L0T1R4_ALLM3</name>
<evidence type="ECO:0000256" key="4">
    <source>
        <dbReference type="ARBA" id="ARBA00023136"/>
    </source>
</evidence>
<feature type="region of interest" description="Disordered" evidence="5">
    <location>
        <begin position="287"/>
        <end position="333"/>
    </location>
</feature>
<dbReference type="InterPro" id="IPR052786">
    <property type="entry name" value="Spore_wall_assembly"/>
</dbReference>
<dbReference type="VEuPathDB" id="FungiDB:AMAG_13340"/>
<keyword evidence="8" id="KW-1185">Reference proteome</keyword>
<gene>
    <name evidence="7" type="ORF">AMAG_13340</name>
</gene>
<proteinExistence type="predicted"/>
<dbReference type="Proteomes" id="UP000054350">
    <property type="component" value="Unassembled WGS sequence"/>
</dbReference>
<evidence type="ECO:0000256" key="3">
    <source>
        <dbReference type="ARBA" id="ARBA00022989"/>
    </source>
</evidence>
<dbReference type="AlphaFoldDB" id="A0A0L0T1R4"/>
<evidence type="ECO:0000313" key="8">
    <source>
        <dbReference type="Proteomes" id="UP000054350"/>
    </source>
</evidence>
<reference evidence="7 8" key="1">
    <citation type="submission" date="2009-11" db="EMBL/GenBank/DDBJ databases">
        <title>Annotation of Allomyces macrogynus ATCC 38327.</title>
        <authorList>
            <consortium name="The Broad Institute Genome Sequencing Platform"/>
            <person name="Russ C."/>
            <person name="Cuomo C."/>
            <person name="Burger G."/>
            <person name="Gray M.W."/>
            <person name="Holland P.W.H."/>
            <person name="King N."/>
            <person name="Lang F.B.F."/>
            <person name="Roger A.J."/>
            <person name="Ruiz-Trillo I."/>
            <person name="Young S.K."/>
            <person name="Zeng Q."/>
            <person name="Gargeya S."/>
            <person name="Fitzgerald M."/>
            <person name="Haas B."/>
            <person name="Abouelleil A."/>
            <person name="Alvarado L."/>
            <person name="Arachchi H.M."/>
            <person name="Berlin A."/>
            <person name="Chapman S.B."/>
            <person name="Gearin G."/>
            <person name="Goldberg J."/>
            <person name="Griggs A."/>
            <person name="Gujja S."/>
            <person name="Hansen M."/>
            <person name="Heiman D."/>
            <person name="Howarth C."/>
            <person name="Larimer J."/>
            <person name="Lui A."/>
            <person name="MacDonald P.J.P."/>
            <person name="McCowen C."/>
            <person name="Montmayeur A."/>
            <person name="Murphy C."/>
            <person name="Neiman D."/>
            <person name="Pearson M."/>
            <person name="Priest M."/>
            <person name="Roberts A."/>
            <person name="Saif S."/>
            <person name="Shea T."/>
            <person name="Sisk P."/>
            <person name="Stolte C."/>
            <person name="Sykes S."/>
            <person name="Wortman J."/>
            <person name="Nusbaum C."/>
            <person name="Birren B."/>
        </authorList>
    </citation>
    <scope>NUCLEOTIDE SEQUENCE [LARGE SCALE GENOMIC DNA]</scope>
    <source>
        <strain evidence="7 8">ATCC 38327</strain>
    </source>
</reference>
<dbReference type="STRING" id="578462.A0A0L0T1R4"/>
<dbReference type="Pfam" id="PF07264">
    <property type="entry name" value="EI24"/>
    <property type="match status" value="1"/>
</dbReference>
<feature type="compositionally biased region" description="Low complexity" evidence="5">
    <location>
        <begin position="293"/>
        <end position="311"/>
    </location>
</feature>
<dbReference type="PANTHER" id="PTHR34292">
    <property type="entry name" value="OUTER SPORE WALL PROTEIN LDS1"/>
    <property type="match status" value="1"/>
</dbReference>
<feature type="transmembrane region" description="Helical" evidence="6">
    <location>
        <begin position="21"/>
        <end position="48"/>
    </location>
</feature>
<dbReference type="PANTHER" id="PTHR34292:SF2">
    <property type="entry name" value="OUTER SPORE WALL PROTEIN LDS1"/>
    <property type="match status" value="1"/>
</dbReference>
<evidence type="ECO:0000256" key="5">
    <source>
        <dbReference type="SAM" id="MobiDB-lite"/>
    </source>
</evidence>
<reference evidence="8" key="2">
    <citation type="submission" date="2009-11" db="EMBL/GenBank/DDBJ databases">
        <title>The Genome Sequence of Allomyces macrogynus strain ATCC 38327.</title>
        <authorList>
            <consortium name="The Broad Institute Genome Sequencing Platform"/>
            <person name="Russ C."/>
            <person name="Cuomo C."/>
            <person name="Shea T."/>
            <person name="Young S.K."/>
            <person name="Zeng Q."/>
            <person name="Koehrsen M."/>
            <person name="Haas B."/>
            <person name="Borodovsky M."/>
            <person name="Guigo R."/>
            <person name="Alvarado L."/>
            <person name="Berlin A."/>
            <person name="Borenstein D."/>
            <person name="Chen Z."/>
            <person name="Engels R."/>
            <person name="Freedman E."/>
            <person name="Gellesch M."/>
            <person name="Goldberg J."/>
            <person name="Griggs A."/>
            <person name="Gujja S."/>
            <person name="Heiman D."/>
            <person name="Hepburn T."/>
            <person name="Howarth C."/>
            <person name="Jen D."/>
            <person name="Larson L."/>
            <person name="Lewis B."/>
            <person name="Mehta T."/>
            <person name="Park D."/>
            <person name="Pearson M."/>
            <person name="Roberts A."/>
            <person name="Saif S."/>
            <person name="Shenoy N."/>
            <person name="Sisk P."/>
            <person name="Stolte C."/>
            <person name="Sykes S."/>
            <person name="Walk T."/>
            <person name="White J."/>
            <person name="Yandava C."/>
            <person name="Burger G."/>
            <person name="Gray M.W."/>
            <person name="Holland P.W.H."/>
            <person name="King N."/>
            <person name="Lang F.B.F."/>
            <person name="Roger A.J."/>
            <person name="Ruiz-Trillo I."/>
            <person name="Lander E."/>
            <person name="Nusbaum C."/>
        </authorList>
    </citation>
    <scope>NUCLEOTIDE SEQUENCE [LARGE SCALE GENOMIC DNA]</scope>
    <source>
        <strain evidence="8">ATCC 38327</strain>
    </source>
</reference>
<keyword evidence="2 6" id="KW-0812">Transmembrane</keyword>
<organism evidence="7 8">
    <name type="scientific">Allomyces macrogynus (strain ATCC 38327)</name>
    <name type="common">Allomyces javanicus var. macrogynus</name>
    <dbReference type="NCBI Taxonomy" id="578462"/>
    <lineage>
        <taxon>Eukaryota</taxon>
        <taxon>Fungi</taxon>
        <taxon>Fungi incertae sedis</taxon>
        <taxon>Blastocladiomycota</taxon>
        <taxon>Blastocladiomycetes</taxon>
        <taxon>Blastocladiales</taxon>
        <taxon>Blastocladiaceae</taxon>
        <taxon>Allomyces</taxon>
    </lineage>
</organism>
<feature type="compositionally biased region" description="Pro residues" evidence="5">
    <location>
        <begin position="324"/>
        <end position="333"/>
    </location>
</feature>
<feature type="transmembrane region" description="Helical" evidence="6">
    <location>
        <begin position="68"/>
        <end position="90"/>
    </location>
</feature>
<dbReference type="InterPro" id="IPR059112">
    <property type="entry name" value="CysZ/EI24"/>
</dbReference>
<dbReference type="OMA" id="LVICWRN"/>
<keyword evidence="4 6" id="KW-0472">Membrane</keyword>
<sequence>MVLFSSTYAIQGMLYLIAHPTLWAAIICPFIMVVLISLAATLGIFLVAYPAQALALIKLAHWPSWAGWLLGFFLALIESALASLIIFAAVPPAYLDVLFRKTLVLRGGPAAARIKREDAGGDIGGLGCCSACCACIKVSIWFRISIAIVTMPIHAVPVLGTAAWLGLNGMAMLWEYQQTWFNLYGTGYAKQRTWMSQNSSSYWSAGILMQFLEMLPGLNWVFCWSNAVAAALMCADFEDDGQLPGQTLAEYDASVAASSSAHLEAGNATTASAPAVLAGSTGSMPAPPAHFQAMPSSSSASPLISAPGSAPTGPFVLPGDGHVPTPPPAYTKS</sequence>